<feature type="repeat" description="TPR" evidence="7">
    <location>
        <begin position="20"/>
        <end position="53"/>
    </location>
</feature>
<dbReference type="EnsemblMetazoa" id="CLYHEMT018086.1">
    <property type="protein sequence ID" value="CLYHEMP018086.1"/>
    <property type="gene ID" value="CLYHEMG018086"/>
</dbReference>
<dbReference type="GO" id="GO:0031145">
    <property type="term" value="P:anaphase-promoting complex-dependent catabolic process"/>
    <property type="evidence" value="ECO:0007669"/>
    <property type="project" value="TreeGrafter"/>
</dbReference>
<dbReference type="AlphaFoldDB" id="A0A7M5X4Z7"/>
<feature type="repeat" description="TPR" evidence="7">
    <location>
        <begin position="88"/>
        <end position="121"/>
    </location>
</feature>
<dbReference type="OrthoDB" id="10006270at2759"/>
<dbReference type="SMART" id="SM00028">
    <property type="entry name" value="TPR"/>
    <property type="match status" value="6"/>
</dbReference>
<dbReference type="Proteomes" id="UP000594262">
    <property type="component" value="Unplaced"/>
</dbReference>
<dbReference type="PROSITE" id="PS50005">
    <property type="entry name" value="TPR"/>
    <property type="match status" value="4"/>
</dbReference>
<keyword evidence="2" id="KW-0677">Repeat</keyword>
<keyword evidence="1" id="KW-0132">Cell division</keyword>
<name>A0A7M5X4Z7_9CNID</name>
<reference evidence="8" key="1">
    <citation type="submission" date="2021-01" db="UniProtKB">
        <authorList>
            <consortium name="EnsemblMetazoa"/>
        </authorList>
    </citation>
    <scope>IDENTIFICATION</scope>
</reference>
<dbReference type="Pfam" id="PF13181">
    <property type="entry name" value="TPR_8"/>
    <property type="match status" value="1"/>
</dbReference>
<evidence type="ECO:0000256" key="1">
    <source>
        <dbReference type="ARBA" id="ARBA00022618"/>
    </source>
</evidence>
<keyword evidence="3" id="KW-0498">Mitosis</keyword>
<feature type="repeat" description="TPR" evidence="7">
    <location>
        <begin position="167"/>
        <end position="200"/>
    </location>
</feature>
<evidence type="ECO:0000256" key="5">
    <source>
        <dbReference type="ARBA" id="ARBA00022803"/>
    </source>
</evidence>
<evidence type="ECO:0000313" key="8">
    <source>
        <dbReference type="EnsemblMetazoa" id="CLYHEMP018086.1"/>
    </source>
</evidence>
<protein>
    <submittedName>
        <fullName evidence="8">Uncharacterized protein</fullName>
    </submittedName>
</protein>
<evidence type="ECO:0000256" key="7">
    <source>
        <dbReference type="PROSITE-ProRule" id="PRU00339"/>
    </source>
</evidence>
<dbReference type="InterPro" id="IPR011990">
    <property type="entry name" value="TPR-like_helical_dom_sf"/>
</dbReference>
<dbReference type="PROSITE" id="PS50293">
    <property type="entry name" value="TPR_REGION"/>
    <property type="match status" value="1"/>
</dbReference>
<dbReference type="GO" id="GO:0051301">
    <property type="term" value="P:cell division"/>
    <property type="evidence" value="ECO:0007669"/>
    <property type="project" value="UniProtKB-KW"/>
</dbReference>
<dbReference type="SUPFAM" id="SSF48452">
    <property type="entry name" value="TPR-like"/>
    <property type="match status" value="1"/>
</dbReference>
<dbReference type="Pfam" id="PF14559">
    <property type="entry name" value="TPR_19"/>
    <property type="match status" value="2"/>
</dbReference>
<dbReference type="InterPro" id="IPR019734">
    <property type="entry name" value="TPR_rpt"/>
</dbReference>
<dbReference type="GO" id="GO:0016567">
    <property type="term" value="P:protein ubiquitination"/>
    <property type="evidence" value="ECO:0007669"/>
    <property type="project" value="TreeGrafter"/>
</dbReference>
<dbReference type="GO" id="GO:0005737">
    <property type="term" value="C:cytoplasm"/>
    <property type="evidence" value="ECO:0007669"/>
    <property type="project" value="TreeGrafter"/>
</dbReference>
<evidence type="ECO:0000256" key="4">
    <source>
        <dbReference type="ARBA" id="ARBA00022786"/>
    </source>
</evidence>
<sequence length="326" mass="36609">MTNELYNLAHRLVNTYPTRSVSWYAIGSYYLMIKKNESARKYFGKATSINNTYGPAWLGFAHSFSSDGEKDQAISAYFSASQYMPGSHLPFLNLGREYAQSHDLKLAMKFYKEAMSIAPHDPHIKLELGTLAYENGEYQKAESLLLDCLKKVSHVENDPNTFVDIWEPLFNNLGHVMRKLGKYEDALDYHKQAYQMAPKNSGTCAAMGLCYLLASKYTEAVSILHKALSLKRDDTLSMQLLNEALKSLSAIESSNIENIDPLEESLEQSNATKQSISILSMKDSSVIDADETSDFDGCKTTNMSDVMEMESTMEDCSNMSLEMSDL</sequence>
<dbReference type="GO" id="GO:0045842">
    <property type="term" value="P:positive regulation of mitotic metaphase/anaphase transition"/>
    <property type="evidence" value="ECO:0007669"/>
    <property type="project" value="TreeGrafter"/>
</dbReference>
<keyword evidence="9" id="KW-1185">Reference proteome</keyword>
<dbReference type="PANTHER" id="PTHR12558:SF9">
    <property type="entry name" value="CELL DIVISION CYCLE PROTEIN 16 HOMOLOG"/>
    <property type="match status" value="1"/>
</dbReference>
<evidence type="ECO:0000256" key="2">
    <source>
        <dbReference type="ARBA" id="ARBA00022737"/>
    </source>
</evidence>
<keyword evidence="6" id="KW-0131">Cell cycle</keyword>
<dbReference type="Gene3D" id="1.25.40.10">
    <property type="entry name" value="Tetratricopeptide repeat domain"/>
    <property type="match status" value="1"/>
</dbReference>
<organism evidence="8 9">
    <name type="scientific">Clytia hemisphaerica</name>
    <dbReference type="NCBI Taxonomy" id="252671"/>
    <lineage>
        <taxon>Eukaryota</taxon>
        <taxon>Metazoa</taxon>
        <taxon>Cnidaria</taxon>
        <taxon>Hydrozoa</taxon>
        <taxon>Hydroidolina</taxon>
        <taxon>Leptothecata</taxon>
        <taxon>Obeliida</taxon>
        <taxon>Clytiidae</taxon>
        <taxon>Clytia</taxon>
    </lineage>
</organism>
<evidence type="ECO:0000256" key="6">
    <source>
        <dbReference type="ARBA" id="ARBA00023306"/>
    </source>
</evidence>
<dbReference type="GO" id="GO:0005680">
    <property type="term" value="C:anaphase-promoting complex"/>
    <property type="evidence" value="ECO:0007669"/>
    <property type="project" value="TreeGrafter"/>
</dbReference>
<proteinExistence type="predicted"/>
<evidence type="ECO:0000256" key="3">
    <source>
        <dbReference type="ARBA" id="ARBA00022776"/>
    </source>
</evidence>
<evidence type="ECO:0000313" key="9">
    <source>
        <dbReference type="Proteomes" id="UP000594262"/>
    </source>
</evidence>
<dbReference type="PANTHER" id="PTHR12558">
    <property type="entry name" value="CELL DIVISION CYCLE 16,23,27"/>
    <property type="match status" value="1"/>
</dbReference>
<feature type="repeat" description="TPR" evidence="7">
    <location>
        <begin position="201"/>
        <end position="234"/>
    </location>
</feature>
<keyword evidence="4" id="KW-0833">Ubl conjugation pathway</keyword>
<accession>A0A7M5X4Z7</accession>
<keyword evidence="5 7" id="KW-0802">TPR repeat</keyword>